<evidence type="ECO:0000313" key="2">
    <source>
        <dbReference type="Proteomes" id="UP001281147"/>
    </source>
</evidence>
<keyword evidence="2" id="KW-1185">Reference proteome</keyword>
<protein>
    <submittedName>
        <fullName evidence="1">Uncharacterized protein</fullName>
    </submittedName>
</protein>
<proteinExistence type="predicted"/>
<dbReference type="EMBL" id="JAUTXU010000174">
    <property type="protein sequence ID" value="KAK3701394.1"/>
    <property type="molecule type" value="Genomic_DNA"/>
</dbReference>
<accession>A0ACC3MR71</accession>
<evidence type="ECO:0000313" key="1">
    <source>
        <dbReference type="EMBL" id="KAK3701394.1"/>
    </source>
</evidence>
<dbReference type="Proteomes" id="UP001281147">
    <property type="component" value="Unassembled WGS sequence"/>
</dbReference>
<name>A0ACC3MR71_9PEZI</name>
<reference evidence="1" key="1">
    <citation type="submission" date="2023-07" db="EMBL/GenBank/DDBJ databases">
        <title>Black Yeasts Isolated from many extreme environments.</title>
        <authorList>
            <person name="Coleine C."/>
            <person name="Stajich J.E."/>
            <person name="Selbmann L."/>
        </authorList>
    </citation>
    <scope>NUCLEOTIDE SEQUENCE</scope>
    <source>
        <strain evidence="1">CCFEE 5714</strain>
    </source>
</reference>
<comment type="caution">
    <text evidence="1">The sequence shown here is derived from an EMBL/GenBank/DDBJ whole genome shotgun (WGS) entry which is preliminary data.</text>
</comment>
<organism evidence="1 2">
    <name type="scientific">Vermiconidia calcicola</name>
    <dbReference type="NCBI Taxonomy" id="1690605"/>
    <lineage>
        <taxon>Eukaryota</taxon>
        <taxon>Fungi</taxon>
        <taxon>Dikarya</taxon>
        <taxon>Ascomycota</taxon>
        <taxon>Pezizomycotina</taxon>
        <taxon>Dothideomycetes</taxon>
        <taxon>Dothideomycetidae</taxon>
        <taxon>Mycosphaerellales</taxon>
        <taxon>Extremaceae</taxon>
        <taxon>Vermiconidia</taxon>
    </lineage>
</organism>
<sequence>MNRRLMKAAARRYGVELRPVSPLFDNEGGIGEDVYSLASAYALTDFDRVLIIETPGLLVDASPLDAVLAFTERAPFAMLHDTTDGDGVHAEDLFLLQPSSDTHTLLKQELANQQPFNDSLLPTSFADPLLLDSSSEHSALIRSIGTLHEAGSNAFNATAFLSDVSYIRFSDPKLPGPEYDVPWAEKVAARPKNKDADWTWTKLYGQFAQKRMEVCGLDLEFWRP</sequence>
<gene>
    <name evidence="1" type="ORF">LTR37_015492</name>
</gene>